<name>A0A200PZA1_MACCD</name>
<comment type="subcellular location">
    <subcellularLocation>
        <location evidence="1">Membrane</location>
        <topology evidence="1">Single-pass type II membrane protein</topology>
    </subcellularLocation>
</comment>
<dbReference type="InterPro" id="IPR003406">
    <property type="entry name" value="Glyco_trans_14"/>
</dbReference>
<organism evidence="6 7">
    <name type="scientific">Macleaya cordata</name>
    <name type="common">Five-seeded plume-poppy</name>
    <name type="synonym">Bocconia cordata</name>
    <dbReference type="NCBI Taxonomy" id="56857"/>
    <lineage>
        <taxon>Eukaryota</taxon>
        <taxon>Viridiplantae</taxon>
        <taxon>Streptophyta</taxon>
        <taxon>Embryophyta</taxon>
        <taxon>Tracheophyta</taxon>
        <taxon>Spermatophyta</taxon>
        <taxon>Magnoliopsida</taxon>
        <taxon>Ranunculales</taxon>
        <taxon>Papaveraceae</taxon>
        <taxon>Papaveroideae</taxon>
        <taxon>Macleaya</taxon>
    </lineage>
</organism>
<dbReference type="OrthoDB" id="2019572at2759"/>
<protein>
    <submittedName>
        <fullName evidence="6">Glycosyl transferase</fullName>
    </submittedName>
</protein>
<evidence type="ECO:0000256" key="4">
    <source>
        <dbReference type="ARBA" id="ARBA00023136"/>
    </source>
</evidence>
<reference evidence="6 7" key="1">
    <citation type="journal article" date="2017" name="Mol. Plant">
        <title>The Genome of Medicinal Plant Macleaya cordata Provides New Insights into Benzylisoquinoline Alkaloids Metabolism.</title>
        <authorList>
            <person name="Liu X."/>
            <person name="Liu Y."/>
            <person name="Huang P."/>
            <person name="Ma Y."/>
            <person name="Qing Z."/>
            <person name="Tang Q."/>
            <person name="Cao H."/>
            <person name="Cheng P."/>
            <person name="Zheng Y."/>
            <person name="Yuan Z."/>
            <person name="Zhou Y."/>
            <person name="Liu J."/>
            <person name="Tang Z."/>
            <person name="Zhuo Y."/>
            <person name="Zhang Y."/>
            <person name="Yu L."/>
            <person name="Huang J."/>
            <person name="Yang P."/>
            <person name="Peng Q."/>
            <person name="Zhang J."/>
            <person name="Jiang W."/>
            <person name="Zhang Z."/>
            <person name="Lin K."/>
            <person name="Ro D.K."/>
            <person name="Chen X."/>
            <person name="Xiong X."/>
            <person name="Shang Y."/>
            <person name="Huang S."/>
            <person name="Zeng J."/>
        </authorList>
    </citation>
    <scope>NUCLEOTIDE SEQUENCE [LARGE SCALE GENOMIC DNA]</scope>
    <source>
        <strain evidence="7">cv. BLH2017</strain>
        <tissue evidence="6">Root</tissue>
    </source>
</reference>
<evidence type="ECO:0000256" key="1">
    <source>
        <dbReference type="ARBA" id="ARBA00004606"/>
    </source>
</evidence>
<dbReference type="PANTHER" id="PTHR45719">
    <property type="entry name" value="GLYCOSYLTRANSFERASE"/>
    <property type="match status" value="1"/>
</dbReference>
<dbReference type="Pfam" id="PF02485">
    <property type="entry name" value="Branch"/>
    <property type="match status" value="1"/>
</dbReference>
<dbReference type="OMA" id="PRIAYFI"/>
<dbReference type="Proteomes" id="UP000195402">
    <property type="component" value="Unassembled WGS sequence"/>
</dbReference>
<dbReference type="PANTHER" id="PTHR45719:SF31">
    <property type="entry name" value="BETA-GLUCURONOSYLTRANSFERASE GLCAT14A-LIKE ISOFORM X1"/>
    <property type="match status" value="1"/>
</dbReference>
<dbReference type="AlphaFoldDB" id="A0A200PZA1"/>
<sequence>MAKPKLNLFFLSLIAISLLSLLLFLSHRSCSFSHFRDLKNPYPTPPKIAYFITGSDGDGPRILRLLQAVYHPRNQYLLHLDFHASQQQREDLAVSIQSTETFTVSENVNVVGNADSVNYRGPTSISLVLRGAAILLRYSKDWDWFVNLGAWDYPLITQDDFLHVLSFMPKDFNFIEHTSSIGWNEYQRMIQIVVDPSLYLASKGAMFMGDGKRTLPKAYKFFTGSPSMLLSRKLIEFSILGWENLPRTLLMYFANTRSSNRGYFQTLACNSKEFSDIIVNNNLWFIAWDNPPTTEPRNLRSSDLKKMLGSGAAFAGSFLPNDRVLDMIDQQVLHRKQGRVAPGGWCVGSHDRGRDPCKFRGDIDILRPGPAAKRFVKLLLRLNLYIRIQSSPKSHLHLYVCSVTKDTWINHNSKTTCSSKWVGAVGLCSPAWYARKICRMQITTAVVVVVCMDKQGYRYLN</sequence>
<dbReference type="GO" id="GO:0016020">
    <property type="term" value="C:membrane"/>
    <property type="evidence" value="ECO:0007669"/>
    <property type="project" value="UniProtKB-SubCell"/>
</dbReference>
<keyword evidence="2" id="KW-0328">Glycosyltransferase</keyword>
<accession>A0A200PZA1</accession>
<keyword evidence="4" id="KW-0472">Membrane</keyword>
<dbReference type="GO" id="GO:0015020">
    <property type="term" value="F:glucuronosyltransferase activity"/>
    <property type="evidence" value="ECO:0007669"/>
    <property type="project" value="InterPro"/>
</dbReference>
<dbReference type="InParanoid" id="A0A200PZA1"/>
<keyword evidence="7" id="KW-1185">Reference proteome</keyword>
<dbReference type="STRING" id="56857.A0A200PZA1"/>
<dbReference type="EMBL" id="MVGT01003660">
    <property type="protein sequence ID" value="OVA03549.1"/>
    <property type="molecule type" value="Genomic_DNA"/>
</dbReference>
<evidence type="ECO:0000313" key="7">
    <source>
        <dbReference type="Proteomes" id="UP000195402"/>
    </source>
</evidence>
<keyword evidence="5" id="KW-0325">Glycoprotein</keyword>
<keyword evidence="3 6" id="KW-0808">Transferase</keyword>
<evidence type="ECO:0000313" key="6">
    <source>
        <dbReference type="EMBL" id="OVA03549.1"/>
    </source>
</evidence>
<evidence type="ECO:0000256" key="3">
    <source>
        <dbReference type="ARBA" id="ARBA00022679"/>
    </source>
</evidence>
<evidence type="ECO:0000256" key="5">
    <source>
        <dbReference type="ARBA" id="ARBA00023180"/>
    </source>
</evidence>
<evidence type="ECO:0000256" key="2">
    <source>
        <dbReference type="ARBA" id="ARBA00022676"/>
    </source>
</evidence>
<gene>
    <name evidence="6" type="ORF">BVC80_1651g54</name>
</gene>
<dbReference type="InterPro" id="IPR044610">
    <property type="entry name" value="GLCAT14A/B/C"/>
</dbReference>
<proteinExistence type="predicted"/>
<comment type="caution">
    <text evidence="6">The sequence shown here is derived from an EMBL/GenBank/DDBJ whole genome shotgun (WGS) entry which is preliminary data.</text>
</comment>